<name>A0ABV6J0T4_9PROT</name>
<dbReference type="EMBL" id="JBHLVZ010000113">
    <property type="protein sequence ID" value="MFC0389495.1"/>
    <property type="molecule type" value="Genomic_DNA"/>
</dbReference>
<comment type="caution">
    <text evidence="1">The sequence shown here is derived from an EMBL/GenBank/DDBJ whole genome shotgun (WGS) entry which is preliminary data.</text>
</comment>
<proteinExistence type="predicted"/>
<evidence type="ECO:0000313" key="1">
    <source>
        <dbReference type="EMBL" id="MFC0389495.1"/>
    </source>
</evidence>
<keyword evidence="2" id="KW-1185">Reference proteome</keyword>
<accession>A0ABV6J0T4</accession>
<sequence length="130" mass="13474">MLSTISHLNPAVTAAAELFTDGRLTDAVLQNVATMRGLPLFIETGAVPTITERAEAAQIELGRASADHRIVTALYAAARRRLGMANQRPAADRRAAQTAAMGALNKARAALRKADARLAAASAALAALAS</sequence>
<organism evidence="1 2">
    <name type="scientific">Muricoccus vinaceus</name>
    <dbReference type="NCBI Taxonomy" id="424704"/>
    <lineage>
        <taxon>Bacteria</taxon>
        <taxon>Pseudomonadati</taxon>
        <taxon>Pseudomonadota</taxon>
        <taxon>Alphaproteobacteria</taxon>
        <taxon>Acetobacterales</taxon>
        <taxon>Roseomonadaceae</taxon>
        <taxon>Muricoccus</taxon>
    </lineage>
</organism>
<dbReference type="Proteomes" id="UP001589789">
    <property type="component" value="Unassembled WGS sequence"/>
</dbReference>
<reference evidence="1 2" key="1">
    <citation type="submission" date="2024-09" db="EMBL/GenBank/DDBJ databases">
        <authorList>
            <person name="Sun Q."/>
            <person name="Mori K."/>
        </authorList>
    </citation>
    <scope>NUCLEOTIDE SEQUENCE [LARGE SCALE GENOMIC DNA]</scope>
    <source>
        <strain evidence="1 2">CCM 7468</strain>
    </source>
</reference>
<protein>
    <submittedName>
        <fullName evidence="1">Uncharacterized protein</fullName>
    </submittedName>
</protein>
<dbReference type="RefSeq" id="WP_377056922.1">
    <property type="nucleotide sequence ID" value="NZ_JBHLVZ010000113.1"/>
</dbReference>
<gene>
    <name evidence="1" type="ORF">ACFFIC_28695</name>
</gene>
<evidence type="ECO:0000313" key="2">
    <source>
        <dbReference type="Proteomes" id="UP001589789"/>
    </source>
</evidence>